<evidence type="ECO:0000313" key="1">
    <source>
        <dbReference type="EMBL" id="MEM4986654.1"/>
    </source>
</evidence>
<name>A0ABU9PRM2_9BURK</name>
<dbReference type="EMBL" id="JBANDC010000003">
    <property type="protein sequence ID" value="MEM4986654.1"/>
    <property type="molecule type" value="Genomic_DNA"/>
</dbReference>
<protein>
    <recommendedName>
        <fullName evidence="3">pEK499-p136 HEPN domain-containing protein</fullName>
    </recommendedName>
</protein>
<organism evidence="1 2">
    <name type="scientific">Collimonas rhizosphaerae</name>
    <dbReference type="NCBI Taxonomy" id="3126357"/>
    <lineage>
        <taxon>Bacteria</taxon>
        <taxon>Pseudomonadati</taxon>
        <taxon>Pseudomonadota</taxon>
        <taxon>Betaproteobacteria</taxon>
        <taxon>Burkholderiales</taxon>
        <taxon>Oxalobacteraceae</taxon>
        <taxon>Collimonas</taxon>
    </lineage>
</organism>
<accession>A0ABU9PRM2</accession>
<evidence type="ECO:0008006" key="3">
    <source>
        <dbReference type="Google" id="ProtNLM"/>
    </source>
</evidence>
<proteinExistence type="predicted"/>
<dbReference type="RefSeq" id="WP_342828362.1">
    <property type="nucleotide sequence ID" value="NZ_JBANDC010000003.1"/>
</dbReference>
<evidence type="ECO:0000313" key="2">
    <source>
        <dbReference type="Proteomes" id="UP001495910"/>
    </source>
</evidence>
<comment type="caution">
    <text evidence="1">The sequence shown here is derived from an EMBL/GenBank/DDBJ whole genome shotgun (WGS) entry which is preliminary data.</text>
</comment>
<sequence length="158" mass="18215">MEAFVSFERFVEDLFLGYVAGRISMPTRNVKAKMSFPSAIIAEKVVFGGDKYIDWIPYDRTTDRAEIFFKDGKPFSTLTKPQKEMLRQLHQVRNALAHRSDHSLDVFTRLVVGSAPLSPHERKPAGFLRSILRVSPTQTRLENYLFEMLTIARDLSQY</sequence>
<gene>
    <name evidence="1" type="ORF">V8G57_04540</name>
</gene>
<dbReference type="Proteomes" id="UP001495910">
    <property type="component" value="Unassembled WGS sequence"/>
</dbReference>
<reference evidence="1 2" key="1">
    <citation type="submission" date="2024-02" db="EMBL/GenBank/DDBJ databases">
        <title>Draft genome sequence of Collimonas sp. strain H4R21, an effective mineral-weathering bacterial strain isolated from the beech rhizosphere.</title>
        <authorList>
            <person name="Morin E."/>
            <person name="Uroz S."/>
            <person name="Leveau J.H.J."/>
            <person name="Kumar R."/>
            <person name="Rey M.W."/>
            <person name="Pham J."/>
        </authorList>
    </citation>
    <scope>NUCLEOTIDE SEQUENCE [LARGE SCALE GENOMIC DNA]</scope>
    <source>
        <strain evidence="1 2">H4R21</strain>
    </source>
</reference>
<keyword evidence="2" id="KW-1185">Reference proteome</keyword>